<dbReference type="InterPro" id="IPR051783">
    <property type="entry name" value="NAD(P)-dependent_oxidoreduct"/>
</dbReference>
<dbReference type="EMBL" id="BAABGJ010000010">
    <property type="protein sequence ID" value="GAA4336252.1"/>
    <property type="molecule type" value="Genomic_DNA"/>
</dbReference>
<organism evidence="2 3">
    <name type="scientific">Variovorax defluvii</name>
    <dbReference type="NCBI Taxonomy" id="913761"/>
    <lineage>
        <taxon>Bacteria</taxon>
        <taxon>Pseudomonadati</taxon>
        <taxon>Pseudomonadota</taxon>
        <taxon>Betaproteobacteria</taxon>
        <taxon>Burkholderiales</taxon>
        <taxon>Comamonadaceae</taxon>
        <taxon>Variovorax</taxon>
    </lineage>
</organism>
<sequence>MGEMKVFLAGAAGAVGSVLGPLLIDAGYTVYGSTRRADRAPTLEAQGVTPVVVDVFDAGALAQALKRIAPDAVVHQLTDLPRTLDPAAMADAVARNARVRSEGTRNLVAAALASGCGRMVAQSIAWAYAPGPQPWRESHPLDLAAADPRGITVRGVAALESTTLGTPGLAGTVLRYGRFYGPRTSAAAPTGASPVHVEAAAWAALLALQRGAVGIFNIAEEGPELDGGKARRELGWHAGLRWPVEVLA</sequence>
<dbReference type="SUPFAM" id="SSF51735">
    <property type="entry name" value="NAD(P)-binding Rossmann-fold domains"/>
    <property type="match status" value="1"/>
</dbReference>
<protein>
    <submittedName>
        <fullName evidence="2">NAD(P)-dependent oxidoreductase</fullName>
    </submittedName>
</protein>
<dbReference type="RefSeq" id="WP_345536726.1">
    <property type="nucleotide sequence ID" value="NZ_BAABGJ010000010.1"/>
</dbReference>
<dbReference type="PANTHER" id="PTHR48079:SF6">
    <property type="entry name" value="NAD(P)-BINDING DOMAIN-CONTAINING PROTEIN-RELATED"/>
    <property type="match status" value="1"/>
</dbReference>
<evidence type="ECO:0000259" key="1">
    <source>
        <dbReference type="Pfam" id="PF01370"/>
    </source>
</evidence>
<name>A0ABP8HA23_9BURK</name>
<dbReference type="Gene3D" id="3.40.50.720">
    <property type="entry name" value="NAD(P)-binding Rossmann-like Domain"/>
    <property type="match status" value="1"/>
</dbReference>
<dbReference type="InterPro" id="IPR036291">
    <property type="entry name" value="NAD(P)-bd_dom_sf"/>
</dbReference>
<comment type="caution">
    <text evidence="2">The sequence shown here is derived from an EMBL/GenBank/DDBJ whole genome shotgun (WGS) entry which is preliminary data.</text>
</comment>
<dbReference type="PANTHER" id="PTHR48079">
    <property type="entry name" value="PROTEIN YEEZ"/>
    <property type="match status" value="1"/>
</dbReference>
<accession>A0ABP8HA23</accession>
<evidence type="ECO:0000313" key="3">
    <source>
        <dbReference type="Proteomes" id="UP001500975"/>
    </source>
</evidence>
<proteinExistence type="predicted"/>
<evidence type="ECO:0000313" key="2">
    <source>
        <dbReference type="EMBL" id="GAA4336252.1"/>
    </source>
</evidence>
<dbReference type="Pfam" id="PF01370">
    <property type="entry name" value="Epimerase"/>
    <property type="match status" value="1"/>
</dbReference>
<dbReference type="Proteomes" id="UP001500975">
    <property type="component" value="Unassembled WGS sequence"/>
</dbReference>
<gene>
    <name evidence="2" type="ORF">GCM10023165_13350</name>
</gene>
<keyword evidence="3" id="KW-1185">Reference proteome</keyword>
<dbReference type="InterPro" id="IPR001509">
    <property type="entry name" value="Epimerase_deHydtase"/>
</dbReference>
<feature type="domain" description="NAD-dependent epimerase/dehydratase" evidence="1">
    <location>
        <begin position="6"/>
        <end position="195"/>
    </location>
</feature>
<reference evidence="3" key="1">
    <citation type="journal article" date="2019" name="Int. J. Syst. Evol. Microbiol.">
        <title>The Global Catalogue of Microorganisms (GCM) 10K type strain sequencing project: providing services to taxonomists for standard genome sequencing and annotation.</title>
        <authorList>
            <consortium name="The Broad Institute Genomics Platform"/>
            <consortium name="The Broad Institute Genome Sequencing Center for Infectious Disease"/>
            <person name="Wu L."/>
            <person name="Ma J."/>
        </authorList>
    </citation>
    <scope>NUCLEOTIDE SEQUENCE [LARGE SCALE GENOMIC DNA]</scope>
    <source>
        <strain evidence="3">JCM 17804</strain>
    </source>
</reference>